<dbReference type="PANTHER" id="PTHR12697">
    <property type="entry name" value="PBS LYASE HEAT-LIKE PROTEIN"/>
    <property type="match status" value="1"/>
</dbReference>
<protein>
    <recommendedName>
        <fullName evidence="3">HEAT repeat-containing PBS lyase</fullName>
    </recommendedName>
</protein>
<organism evidence="1 2">
    <name type="scientific">Dictyobacter alpinus</name>
    <dbReference type="NCBI Taxonomy" id="2014873"/>
    <lineage>
        <taxon>Bacteria</taxon>
        <taxon>Bacillati</taxon>
        <taxon>Chloroflexota</taxon>
        <taxon>Ktedonobacteria</taxon>
        <taxon>Ktedonobacterales</taxon>
        <taxon>Dictyobacteraceae</taxon>
        <taxon>Dictyobacter</taxon>
    </lineage>
</organism>
<dbReference type="RefSeq" id="WP_126625577.1">
    <property type="nucleotide sequence ID" value="NZ_BIFT01000001.1"/>
</dbReference>
<keyword evidence="2" id="KW-1185">Reference proteome</keyword>
<reference evidence="2" key="1">
    <citation type="submission" date="2018-12" db="EMBL/GenBank/DDBJ databases">
        <title>Tengunoibacter tsumagoiensis gen. nov., sp. nov., Dictyobacter kobayashii sp. nov., D. alpinus sp. nov., and D. joshuensis sp. nov. and description of Dictyobacteraceae fam. nov. within the order Ktedonobacterales isolated from Tengu-no-mugimeshi.</title>
        <authorList>
            <person name="Wang C.M."/>
            <person name="Zheng Y."/>
            <person name="Sakai Y."/>
            <person name="Toyoda A."/>
            <person name="Minakuchi Y."/>
            <person name="Abe K."/>
            <person name="Yokota A."/>
            <person name="Yabe S."/>
        </authorList>
    </citation>
    <scope>NUCLEOTIDE SEQUENCE [LARGE SCALE GENOMIC DNA]</scope>
    <source>
        <strain evidence="2">Uno16</strain>
    </source>
</reference>
<dbReference type="PANTHER" id="PTHR12697:SF5">
    <property type="entry name" value="DEOXYHYPUSINE HYDROXYLASE"/>
    <property type="match status" value="1"/>
</dbReference>
<evidence type="ECO:0000313" key="2">
    <source>
        <dbReference type="Proteomes" id="UP000287171"/>
    </source>
</evidence>
<dbReference type="OrthoDB" id="139432at2"/>
<dbReference type="InterPro" id="IPR011989">
    <property type="entry name" value="ARM-like"/>
</dbReference>
<dbReference type="Proteomes" id="UP000287171">
    <property type="component" value="Unassembled WGS sequence"/>
</dbReference>
<dbReference type="GO" id="GO:0016491">
    <property type="term" value="F:oxidoreductase activity"/>
    <property type="evidence" value="ECO:0007669"/>
    <property type="project" value="TreeGrafter"/>
</dbReference>
<gene>
    <name evidence="1" type="ORF">KDA_04040</name>
</gene>
<proteinExistence type="predicted"/>
<dbReference type="EMBL" id="BIFT01000001">
    <property type="protein sequence ID" value="GCE24920.1"/>
    <property type="molecule type" value="Genomic_DNA"/>
</dbReference>
<name>A0A402B0P6_9CHLR</name>
<dbReference type="AlphaFoldDB" id="A0A402B0P6"/>
<sequence>MQQESIQAALALLLGPQTEYRTRLRATRRLVKQGPTILPLVLSTFSNYPEITKPAWPWWPPQYEHTSRLLLHLSQKVQISLADLLHHPILDGTPGPVLWTNIMEAASLVPEIDNEELLCQGLNTAWTSVRYAAAMALATRARTASLHPSTRNRLYYHQKAHETFPVRLTASYALLNNGDRAGIEMLTHFLHTDTPEEVRKAATFILATELPVKLSGEQQEYLSLQLIPLLSDDNTEIAQHAAHALSKVATAQTLTVLYPLLEISNEPVQITILTVLEEIAQHNKVLRHQMRQHTLSRHLLPLLKSAYPNLRRQTFYTLAACGGEYIAAVMGTIVMNKDHPGQMEAVECLRFFHGALRAPLRGHIIRWLLKILTIPNEELQITALDSLAQLLWQAQHNGREQAWQEIREEITGDDNILGLFHATSPALRQRSLELLAMSGDFLNTAPEIQSYCHNLLLSDNDSGVRACMAYVCGQTAARWAITSLLQALLDPDEHVAHTALNALSEVATIKDGIVVYAMLELARLAEEEPKTGSNLGREARIILKKWQKSESGSTQKMLHSLD</sequence>
<evidence type="ECO:0000313" key="1">
    <source>
        <dbReference type="EMBL" id="GCE24920.1"/>
    </source>
</evidence>
<comment type="caution">
    <text evidence="1">The sequence shown here is derived from an EMBL/GenBank/DDBJ whole genome shotgun (WGS) entry which is preliminary data.</text>
</comment>
<dbReference type="Gene3D" id="1.25.10.10">
    <property type="entry name" value="Leucine-rich Repeat Variant"/>
    <property type="match status" value="3"/>
</dbReference>
<dbReference type="InterPro" id="IPR016024">
    <property type="entry name" value="ARM-type_fold"/>
</dbReference>
<accession>A0A402B0P6</accession>
<evidence type="ECO:0008006" key="3">
    <source>
        <dbReference type="Google" id="ProtNLM"/>
    </source>
</evidence>
<dbReference type="SUPFAM" id="SSF48371">
    <property type="entry name" value="ARM repeat"/>
    <property type="match status" value="1"/>
</dbReference>